<dbReference type="PANTHER" id="PTHR10292:SF1">
    <property type="entry name" value="CLATHRIN HEAVY CHAIN"/>
    <property type="match status" value="1"/>
</dbReference>
<sequence length="278" mass="29154">MGPPQGLAAVGRLVDTDTPEAAAKAVAAAIALHGTLGHSELASLFRPKEAGDNRERALLDYLRARVAAAGDDAALTFEYLGACCAAGQVDELERVTRDRSIAYDAVQACTLLREAGGAAGKDPRPLINVCDRHNLFGELATALLARRQLRHLMLYVRSVNRAASAPVCAALLEAGCEAARVAEVVSPLHAPSAPAVLGSMLDAECQADVVASLLEPLDGTHLAQDDSLAASLIEAAVGRNKLPLLKPWLDARKAEGLPPGAPNSEAIEGAIKQIKKWW</sequence>
<dbReference type="GO" id="GO:0032051">
    <property type="term" value="F:clathrin light chain binding"/>
    <property type="evidence" value="ECO:0007669"/>
    <property type="project" value="TreeGrafter"/>
</dbReference>
<dbReference type="EMBL" id="HBIR01056026">
    <property type="protein sequence ID" value="CAE0593084.1"/>
    <property type="molecule type" value="Transcribed_RNA"/>
</dbReference>
<reference evidence="1" key="1">
    <citation type="submission" date="2021-01" db="EMBL/GenBank/DDBJ databases">
        <authorList>
            <person name="Corre E."/>
            <person name="Pelletier E."/>
            <person name="Niang G."/>
            <person name="Scheremetjew M."/>
            <person name="Finn R."/>
            <person name="Kale V."/>
            <person name="Holt S."/>
            <person name="Cochrane G."/>
            <person name="Meng A."/>
            <person name="Brown T."/>
            <person name="Cohen L."/>
        </authorList>
    </citation>
    <scope>NUCLEOTIDE SEQUENCE</scope>
    <source>
        <strain evidence="1">379</strain>
    </source>
</reference>
<protein>
    <submittedName>
        <fullName evidence="1">Uncharacterized protein</fullName>
    </submittedName>
</protein>
<accession>A0A6U8Q2J4</accession>
<organism evidence="1">
    <name type="scientific">Emiliania huxleyi</name>
    <name type="common">Coccolithophore</name>
    <name type="synonym">Pontosphaera huxleyi</name>
    <dbReference type="NCBI Taxonomy" id="2903"/>
    <lineage>
        <taxon>Eukaryota</taxon>
        <taxon>Haptista</taxon>
        <taxon>Haptophyta</taxon>
        <taxon>Prymnesiophyceae</taxon>
        <taxon>Isochrysidales</taxon>
        <taxon>Noelaerhabdaceae</taxon>
        <taxon>Emiliania</taxon>
    </lineage>
</organism>
<dbReference type="GO" id="GO:0071439">
    <property type="term" value="C:clathrin complex"/>
    <property type="evidence" value="ECO:0007669"/>
    <property type="project" value="TreeGrafter"/>
</dbReference>
<dbReference type="PANTHER" id="PTHR10292">
    <property type="entry name" value="CLATHRIN HEAVY CHAIN RELATED"/>
    <property type="match status" value="1"/>
</dbReference>
<proteinExistence type="predicted"/>
<dbReference type="AlphaFoldDB" id="A0A6U8Q2J4"/>
<gene>
    <name evidence="1" type="ORF">EHUX00137_LOCUS43631</name>
</gene>
<name>A0A6U8Q2J4_EMIHU</name>
<evidence type="ECO:0000313" key="1">
    <source>
        <dbReference type="EMBL" id="CAE0593084.1"/>
    </source>
</evidence>
<dbReference type="GO" id="GO:0006898">
    <property type="term" value="P:receptor-mediated endocytosis"/>
    <property type="evidence" value="ECO:0007669"/>
    <property type="project" value="TreeGrafter"/>
</dbReference>